<dbReference type="EMBL" id="BGPR01000007">
    <property type="protein sequence ID" value="GBL75419.1"/>
    <property type="molecule type" value="Genomic_DNA"/>
</dbReference>
<reference evidence="4 5" key="1">
    <citation type="journal article" date="2019" name="Sci. Rep.">
        <title>Orb-weaving spider Araneus ventricosus genome elucidates the spidroin gene catalogue.</title>
        <authorList>
            <person name="Kono N."/>
            <person name="Nakamura H."/>
            <person name="Ohtoshi R."/>
            <person name="Moran D.A.P."/>
            <person name="Shinohara A."/>
            <person name="Yoshida Y."/>
            <person name="Fujiwara M."/>
            <person name="Mori M."/>
            <person name="Tomita M."/>
            <person name="Arakawa K."/>
        </authorList>
    </citation>
    <scope>NUCLEOTIDE SEQUENCE [LARGE SCALE GENOMIC DNA]</scope>
</reference>
<feature type="region of interest" description="Disordered" evidence="1">
    <location>
        <begin position="391"/>
        <end position="449"/>
    </location>
</feature>
<feature type="compositionally biased region" description="Low complexity" evidence="1">
    <location>
        <begin position="706"/>
        <end position="741"/>
    </location>
</feature>
<organism evidence="4 5">
    <name type="scientific">Araneus ventricosus</name>
    <name type="common">Orbweaver spider</name>
    <name type="synonym">Epeira ventricosa</name>
    <dbReference type="NCBI Taxonomy" id="182803"/>
    <lineage>
        <taxon>Eukaryota</taxon>
        <taxon>Metazoa</taxon>
        <taxon>Ecdysozoa</taxon>
        <taxon>Arthropoda</taxon>
        <taxon>Chelicerata</taxon>
        <taxon>Arachnida</taxon>
        <taxon>Araneae</taxon>
        <taxon>Araneomorphae</taxon>
        <taxon>Entelegynae</taxon>
        <taxon>Araneoidea</taxon>
        <taxon>Araneidae</taxon>
        <taxon>Araneus</taxon>
    </lineage>
</organism>
<feature type="domain" description="Spidroin N-terminal" evidence="3">
    <location>
        <begin position="33"/>
        <end position="155"/>
    </location>
</feature>
<feature type="compositionally biased region" description="Basic and acidic residues" evidence="1">
    <location>
        <begin position="562"/>
        <end position="578"/>
    </location>
</feature>
<feature type="region of interest" description="Disordered" evidence="1">
    <location>
        <begin position="675"/>
        <end position="1095"/>
    </location>
</feature>
<dbReference type="AlphaFoldDB" id="A0A4Y2A7M9"/>
<evidence type="ECO:0000313" key="5">
    <source>
        <dbReference type="Proteomes" id="UP000499080"/>
    </source>
</evidence>
<feature type="region of interest" description="Disordered" evidence="1">
    <location>
        <begin position="264"/>
        <end position="287"/>
    </location>
</feature>
<evidence type="ECO:0000259" key="3">
    <source>
        <dbReference type="Pfam" id="PF16763"/>
    </source>
</evidence>
<feature type="compositionally biased region" description="Basic residues" evidence="1">
    <location>
        <begin position="759"/>
        <end position="772"/>
    </location>
</feature>
<protein>
    <recommendedName>
        <fullName evidence="3">Spidroin N-terminal domain-containing protein</fullName>
    </recommendedName>
</protein>
<dbReference type="Proteomes" id="UP000499080">
    <property type="component" value="Unassembled WGS sequence"/>
</dbReference>
<evidence type="ECO:0000256" key="1">
    <source>
        <dbReference type="SAM" id="MobiDB-lite"/>
    </source>
</evidence>
<feature type="compositionally biased region" description="Polar residues" evidence="1">
    <location>
        <begin position="1037"/>
        <end position="1046"/>
    </location>
</feature>
<dbReference type="Pfam" id="PF16763">
    <property type="entry name" value="Spidroin_N"/>
    <property type="match status" value="1"/>
</dbReference>
<evidence type="ECO:0000256" key="2">
    <source>
        <dbReference type="SAM" id="SignalP"/>
    </source>
</evidence>
<feature type="chain" id="PRO_5021272938" description="Spidroin N-terminal domain-containing protein" evidence="2">
    <location>
        <begin position="24"/>
        <end position="1095"/>
    </location>
</feature>
<feature type="non-terminal residue" evidence="4">
    <location>
        <position position="1095"/>
    </location>
</feature>
<proteinExistence type="predicted"/>
<name>A0A4Y2A7M9_ARAVE</name>
<comment type="caution">
    <text evidence="4">The sequence shown here is derived from an EMBL/GenBank/DDBJ whole genome shotgun (WGS) entry which is preliminary data.</text>
</comment>
<accession>A0A4Y2A7M9</accession>
<feature type="compositionally biased region" description="Low complexity" evidence="1">
    <location>
        <begin position="1047"/>
        <end position="1095"/>
    </location>
</feature>
<feature type="compositionally biased region" description="Polar residues" evidence="1">
    <location>
        <begin position="680"/>
        <end position="705"/>
    </location>
</feature>
<dbReference type="InterPro" id="IPR031913">
    <property type="entry name" value="Spidroin_N"/>
</dbReference>
<feature type="signal peptide" evidence="2">
    <location>
        <begin position="1"/>
        <end position="23"/>
    </location>
</feature>
<feature type="compositionally biased region" description="Polar residues" evidence="1">
    <location>
        <begin position="742"/>
        <end position="756"/>
    </location>
</feature>
<gene>
    <name evidence="4" type="ORF">AVEN_194607_1</name>
</gene>
<dbReference type="Gene3D" id="1.10.274.70">
    <property type="match status" value="1"/>
</dbReference>
<sequence>MDWHIRLLFAFIFVSQQWYFTHGRRFDFSYNNPFANYDTAEAFTRSFVHHVIQSNIFGNQTVQDIEGIVDTLVMAMKESIQGQTESRAKIKAMTMAFASSIAELIVSENSGETDIQKKTHLIVKSLEDAFKETTGEVNRGFIQQVKILVELFSLESGETESAGEIIPEAIEDIPKGEIFSIGNLPPDTTGNLGMPFSAGRMLPEMPEMFGPAMMSFGGAMPGQMGGEFSPQGNMMNLPQYMPFKSGNVMQEKAYTPESGEMLLGAPAPSGDGQPKDSEPNQFETPDSPKGMEMFFNLPNMRSVGQLQGFPQPIEGQNIPLEMEARMPGPYSWQYGVVPSGQQPKQPMMFMTGGRSPMENIEEKPMFGLRAPSGENIGMDMSPDEIESFIMGAMPPKSSTDDKHPRMPDSDRKPSGKLGMAVKPTKKQPSGSGQLLGAPAPTQSGSTSAPMGYEELFPMETDYLEPFELEGRMPGPYWRFGMVPQMEQPEQPFMFIMGERQPEFMGAQMPSIENIRMEMNPEENEPFMEAQMPAMENIRMGMNPEENEPFGFESMLPRRYYDKKSETAPKESQDDKPLGKGEPSGSSQDLGQAVQPDDNDVSGGLLGAPAPVSTTTGGTTVDIGQGVKQGAPMGGDNNNGIEVDEDITIYINGRPVGEKDIKQFFNNMGQLEHFTELNPLEKSSQGPLTMQAPSSLQQTSSTTKENTTPATTSGTSSSTKASTETSALSSSTKSPMSSLGSSVTPPISSDSTQSQGMSHSTKKKHKKGSKKNHPGAANAPMPANAPVPKSMQTSPSSASGGSSMTTSATTSASTQTPGSTPASSASGGSSGTPGSTSSGGSPITTSATTPASTPTPGSTPASPASGGSSGTPGSTSSGGSPKTSSATTPANAPTKSSSAGSSVSGGSSGTPASASSGGSPMTTSATTPASTPTPGSTPASPASGGSSGTPGSTSSGGSPMTTSATTPASTPTPGSTPASPASGGSSGTPGSTSSGGSPMTTSATTPASTPTPGSTPASPASGGSSGTPGSTSSGGSPKISSATTPANAPTKSSSAGSSLSGGSSGSPGSTSSGGSPMTTSATTPASTPTPGSTPAS</sequence>
<dbReference type="InterPro" id="IPR038243">
    <property type="entry name" value="Spidroin_N_sf"/>
</dbReference>
<feature type="compositionally biased region" description="Low complexity" evidence="1">
    <location>
        <begin position="773"/>
        <end position="1036"/>
    </location>
</feature>
<keyword evidence="5" id="KW-1185">Reference proteome</keyword>
<feature type="compositionally biased region" description="Basic and acidic residues" evidence="1">
    <location>
        <begin position="398"/>
        <end position="413"/>
    </location>
</feature>
<keyword evidence="2" id="KW-0732">Signal</keyword>
<evidence type="ECO:0000313" key="4">
    <source>
        <dbReference type="EMBL" id="GBL75419.1"/>
    </source>
</evidence>
<feature type="region of interest" description="Disordered" evidence="1">
    <location>
        <begin position="562"/>
        <end position="640"/>
    </location>
</feature>